<dbReference type="GO" id="GO:0046872">
    <property type="term" value="F:metal ion binding"/>
    <property type="evidence" value="ECO:0007669"/>
    <property type="project" value="UniProtKB-KW"/>
</dbReference>
<proteinExistence type="inferred from homology"/>
<evidence type="ECO:0000313" key="5">
    <source>
        <dbReference type="Proteomes" id="UP001056012"/>
    </source>
</evidence>
<organism evidence="4 5">
    <name type="scientific">Curvularia clavata</name>
    <dbReference type="NCBI Taxonomy" id="95742"/>
    <lineage>
        <taxon>Eukaryota</taxon>
        <taxon>Fungi</taxon>
        <taxon>Dikarya</taxon>
        <taxon>Ascomycota</taxon>
        <taxon>Pezizomycotina</taxon>
        <taxon>Dothideomycetes</taxon>
        <taxon>Pleosporomycetidae</taxon>
        <taxon>Pleosporales</taxon>
        <taxon>Pleosporineae</taxon>
        <taxon>Pleosporaceae</taxon>
        <taxon>Curvularia</taxon>
    </lineage>
</organism>
<evidence type="ECO:0000256" key="2">
    <source>
        <dbReference type="ARBA" id="ARBA00022723"/>
    </source>
</evidence>
<evidence type="ECO:0000313" key="4">
    <source>
        <dbReference type="EMBL" id="USP74126.1"/>
    </source>
</evidence>
<dbReference type="InterPro" id="IPR011234">
    <property type="entry name" value="Fumarylacetoacetase-like_C"/>
</dbReference>
<dbReference type="PANTHER" id="PTHR11820">
    <property type="entry name" value="ACYLPYRUVASE"/>
    <property type="match status" value="1"/>
</dbReference>
<keyword evidence="5" id="KW-1185">Reference proteome</keyword>
<dbReference type="FunFam" id="3.90.850.10:FF:000002">
    <property type="entry name" value="2-hydroxyhepta-2,4-diene-1,7-dioate isomerase"/>
    <property type="match status" value="1"/>
</dbReference>
<dbReference type="EMBL" id="CP089274">
    <property type="protein sequence ID" value="USP74126.1"/>
    <property type="molecule type" value="Genomic_DNA"/>
</dbReference>
<dbReference type="Gene3D" id="3.90.850.10">
    <property type="entry name" value="Fumarylacetoacetase-like, C-terminal domain"/>
    <property type="match status" value="1"/>
</dbReference>
<dbReference type="Pfam" id="PF01557">
    <property type="entry name" value="FAA_hydrolase"/>
    <property type="match status" value="1"/>
</dbReference>
<protein>
    <recommendedName>
        <fullName evidence="3">Fumarylacetoacetase-like C-terminal domain-containing protein</fullName>
    </recommendedName>
</protein>
<evidence type="ECO:0000256" key="1">
    <source>
        <dbReference type="ARBA" id="ARBA00010211"/>
    </source>
</evidence>
<dbReference type="Proteomes" id="UP001056012">
    <property type="component" value="Chromosome 1"/>
</dbReference>
<name>A0A9Q8Z123_CURCL</name>
<dbReference type="PANTHER" id="PTHR11820:SF100">
    <property type="entry name" value="FUMARYLACETOACETATE HYDROLASE FAMILY PROTEIN (AFU_ORTHOLOGUE AFUA_4G01490)"/>
    <property type="match status" value="1"/>
</dbReference>
<dbReference type="GO" id="GO:0050163">
    <property type="term" value="F:oxaloacetate tautomerase activity"/>
    <property type="evidence" value="ECO:0007669"/>
    <property type="project" value="UniProtKB-ARBA"/>
</dbReference>
<feature type="domain" description="Fumarylacetoacetase-like C-terminal" evidence="3">
    <location>
        <begin position="84"/>
        <end position="296"/>
    </location>
</feature>
<sequence length="299" mass="32693">MLVPWNRLIRFVATDGRVLRGEPILPNPDFDLGQTDEKTKLQAKVIIGDDIYDTTGETTVSDEIVTVKTLLGPLERNDVDILRCVGLNYATHKKIVREAGRSPPPFPSIFFKPNTCIHDFGADVVIPKIAQDDQADYEGELVLVIGKDAKDVKLEDALDYVAAYTAGNDISSRKLQRDPKLAGGVPQWGFSKGFDTFAPIGPALVRPDLIGDYKDLMLQTIVDSEIRQQESLSDLVFDCSYLVHYLSQGTTLRRGSVIMTGTPGGVGASLKPPKYLVPGTTMEVVISKIGTLKNGVQFA</sequence>
<dbReference type="InterPro" id="IPR036663">
    <property type="entry name" value="Fumarylacetoacetase_C_sf"/>
</dbReference>
<dbReference type="OrthoDB" id="411064at2759"/>
<dbReference type="VEuPathDB" id="FungiDB:yc1106_01400"/>
<comment type="similarity">
    <text evidence="1">Belongs to the FAH family.</text>
</comment>
<gene>
    <name evidence="4" type="ORF">yc1106_01400</name>
</gene>
<keyword evidence="2" id="KW-0479">Metal-binding</keyword>
<reference evidence="4" key="1">
    <citation type="submission" date="2021-12" db="EMBL/GenBank/DDBJ databases">
        <title>Curvularia clavata genome.</title>
        <authorList>
            <person name="Cao Y."/>
        </authorList>
    </citation>
    <scope>NUCLEOTIDE SEQUENCE</scope>
    <source>
        <strain evidence="4">Yc1106</strain>
    </source>
</reference>
<evidence type="ECO:0000259" key="3">
    <source>
        <dbReference type="Pfam" id="PF01557"/>
    </source>
</evidence>
<dbReference type="AlphaFoldDB" id="A0A9Q8Z123"/>
<dbReference type="GO" id="GO:0006107">
    <property type="term" value="P:oxaloacetate metabolic process"/>
    <property type="evidence" value="ECO:0007669"/>
    <property type="project" value="UniProtKB-ARBA"/>
</dbReference>
<accession>A0A9Q8Z123</accession>
<dbReference type="SUPFAM" id="SSF56529">
    <property type="entry name" value="FAH"/>
    <property type="match status" value="1"/>
</dbReference>